<accession>A0A9D1T4B5</accession>
<dbReference type="Gene3D" id="3.10.28.10">
    <property type="entry name" value="Homing endonucleases"/>
    <property type="match status" value="1"/>
</dbReference>
<proteinExistence type="inferred from homology"/>
<dbReference type="InterPro" id="IPR039518">
    <property type="entry name" value="WhiA_LAGLIDADG_dom"/>
</dbReference>
<keyword evidence="2 4" id="KW-0238">DNA-binding</keyword>
<evidence type="ECO:0000256" key="1">
    <source>
        <dbReference type="ARBA" id="ARBA00022618"/>
    </source>
</evidence>
<dbReference type="AlphaFoldDB" id="A0A9D1T4B5"/>
<dbReference type="GO" id="GO:0003677">
    <property type="term" value="F:DNA binding"/>
    <property type="evidence" value="ECO:0007669"/>
    <property type="project" value="UniProtKB-UniRule"/>
</dbReference>
<comment type="similarity">
    <text evidence="4">Belongs to the WhiA family.</text>
</comment>
<evidence type="ECO:0000256" key="4">
    <source>
        <dbReference type="HAMAP-Rule" id="MF_01420"/>
    </source>
</evidence>
<name>A0A9D1T4B5_9FIRM</name>
<organism evidence="7 8">
    <name type="scientific">Candidatus Faeciplasma avium</name>
    <dbReference type="NCBI Taxonomy" id="2840798"/>
    <lineage>
        <taxon>Bacteria</taxon>
        <taxon>Bacillati</taxon>
        <taxon>Bacillota</taxon>
        <taxon>Clostridia</taxon>
        <taxon>Eubacteriales</taxon>
        <taxon>Oscillospiraceae</taxon>
        <taxon>Oscillospiraceae incertae sedis</taxon>
        <taxon>Candidatus Faeciplasma</taxon>
    </lineage>
</organism>
<dbReference type="InterPro" id="IPR023054">
    <property type="entry name" value="Sporulation_regulator_WhiA_C"/>
</dbReference>
<dbReference type="NCBIfam" id="TIGR00647">
    <property type="entry name" value="DNA_bind_WhiA"/>
    <property type="match status" value="1"/>
</dbReference>
<comment type="function">
    <text evidence="4">Involved in cell division and chromosome segregation.</text>
</comment>
<dbReference type="Pfam" id="PF14527">
    <property type="entry name" value="LAGLIDADG_WhiA"/>
    <property type="match status" value="1"/>
</dbReference>
<keyword evidence="3 4" id="KW-0131">Cell cycle</keyword>
<dbReference type="InterPro" id="IPR003802">
    <property type="entry name" value="Sporulation_regulator_WhiA"/>
</dbReference>
<evidence type="ECO:0000259" key="5">
    <source>
        <dbReference type="Pfam" id="PF02650"/>
    </source>
</evidence>
<evidence type="ECO:0000313" key="8">
    <source>
        <dbReference type="Proteomes" id="UP000823960"/>
    </source>
</evidence>
<dbReference type="EMBL" id="DVOL01000095">
    <property type="protein sequence ID" value="HIV11350.1"/>
    <property type="molecule type" value="Genomic_DNA"/>
</dbReference>
<feature type="domain" description="Sporulation regulator WhiA C-terminal" evidence="5">
    <location>
        <begin position="221"/>
        <end position="305"/>
    </location>
</feature>
<reference evidence="7" key="1">
    <citation type="submission" date="2020-10" db="EMBL/GenBank/DDBJ databases">
        <authorList>
            <person name="Gilroy R."/>
        </authorList>
    </citation>
    <scope>NUCLEOTIDE SEQUENCE</scope>
    <source>
        <strain evidence="7">1370</strain>
    </source>
</reference>
<dbReference type="PANTHER" id="PTHR37307">
    <property type="entry name" value="CELL DIVISION PROTEIN WHIA-RELATED"/>
    <property type="match status" value="1"/>
</dbReference>
<keyword evidence="1 4" id="KW-0132">Cell division</keyword>
<dbReference type="Pfam" id="PF02650">
    <property type="entry name" value="HTH_WhiA"/>
    <property type="match status" value="1"/>
</dbReference>
<evidence type="ECO:0000256" key="3">
    <source>
        <dbReference type="ARBA" id="ARBA00023306"/>
    </source>
</evidence>
<dbReference type="HAMAP" id="MF_01420">
    <property type="entry name" value="HTH_type_WhiA"/>
    <property type="match status" value="1"/>
</dbReference>
<gene>
    <name evidence="4 7" type="primary">whiA</name>
    <name evidence="7" type="ORF">IAD28_06645</name>
</gene>
<evidence type="ECO:0000256" key="2">
    <source>
        <dbReference type="ARBA" id="ARBA00023125"/>
    </source>
</evidence>
<dbReference type="GO" id="GO:0043937">
    <property type="term" value="P:regulation of sporulation"/>
    <property type="evidence" value="ECO:0007669"/>
    <property type="project" value="InterPro"/>
</dbReference>
<comment type="caution">
    <text evidence="7">The sequence shown here is derived from an EMBL/GenBank/DDBJ whole genome shotgun (WGS) entry which is preliminary data.</text>
</comment>
<dbReference type="Proteomes" id="UP000823960">
    <property type="component" value="Unassembled WGS sequence"/>
</dbReference>
<protein>
    <recommendedName>
        <fullName evidence="4">Probable cell division protein WhiA</fullName>
    </recommendedName>
</protein>
<dbReference type="InterPro" id="IPR027434">
    <property type="entry name" value="Homing_endonucl"/>
</dbReference>
<evidence type="ECO:0000259" key="6">
    <source>
        <dbReference type="Pfam" id="PF14527"/>
    </source>
</evidence>
<sequence>MKLKAYSGYSYKVKEEVALSITGRKRSDACLLGLLCSCQNKELLLTTDNPVLRELFIRLCSYASGDKDCITERIERSRGRPARFILEVPSSINRETILKRLGITGVSKQDIIEKANRLSDNIFGSFVSGLFLSCGTMSSPEKEYHLELSFGSEQLRDWLIPALKNRFGIISKPSERKKSSSYILYLKGSEGIEDFLTLVGAPMSSLEIMNVKVYKDIRNRVNRATNCDTANCDRQDRSCARQIEAIRLIQSSRGGLGSLPEELREAARLRLSHPELSLSELCRELDPPISKSGLNHRLKRIEEYAGTLESVSQPSEKEE</sequence>
<dbReference type="PANTHER" id="PTHR37307:SF1">
    <property type="entry name" value="CELL DIVISION PROTEIN WHIA-RELATED"/>
    <property type="match status" value="1"/>
</dbReference>
<reference evidence="7" key="2">
    <citation type="journal article" date="2021" name="PeerJ">
        <title>Extensive microbial diversity within the chicken gut microbiome revealed by metagenomics and culture.</title>
        <authorList>
            <person name="Gilroy R."/>
            <person name="Ravi A."/>
            <person name="Getino M."/>
            <person name="Pursley I."/>
            <person name="Horton D.L."/>
            <person name="Alikhan N.F."/>
            <person name="Baker D."/>
            <person name="Gharbi K."/>
            <person name="Hall N."/>
            <person name="Watson M."/>
            <person name="Adriaenssens E.M."/>
            <person name="Foster-Nyarko E."/>
            <person name="Jarju S."/>
            <person name="Secka A."/>
            <person name="Antonio M."/>
            <person name="Oren A."/>
            <person name="Chaudhuri R.R."/>
            <person name="La Ragione R."/>
            <person name="Hildebrand F."/>
            <person name="Pallen M.J."/>
        </authorList>
    </citation>
    <scope>NUCLEOTIDE SEQUENCE</scope>
    <source>
        <strain evidence="7">1370</strain>
    </source>
</reference>
<evidence type="ECO:0000313" key="7">
    <source>
        <dbReference type="EMBL" id="HIV11350.1"/>
    </source>
</evidence>
<dbReference type="SUPFAM" id="SSF55608">
    <property type="entry name" value="Homing endonucleases"/>
    <property type="match status" value="1"/>
</dbReference>
<dbReference type="GO" id="GO:0051301">
    <property type="term" value="P:cell division"/>
    <property type="evidence" value="ECO:0007669"/>
    <property type="project" value="UniProtKB-UniRule"/>
</dbReference>
<feature type="domain" description="WhiA LAGLIDADG-like" evidence="6">
    <location>
        <begin position="124"/>
        <end position="218"/>
    </location>
</feature>